<dbReference type="InterPro" id="IPR036736">
    <property type="entry name" value="ACP-like_sf"/>
</dbReference>
<dbReference type="InterPro" id="IPR029058">
    <property type="entry name" value="AB_hydrolase_fold"/>
</dbReference>
<dbReference type="Gene3D" id="3.30.70.3290">
    <property type="match status" value="1"/>
</dbReference>
<dbReference type="Pfam" id="PF00975">
    <property type="entry name" value="Thioesterase"/>
    <property type="match status" value="1"/>
</dbReference>
<dbReference type="SMART" id="SM00824">
    <property type="entry name" value="PKS_TE"/>
    <property type="match status" value="1"/>
</dbReference>
<feature type="active site" description="Proton acceptor; for dehydratase activity" evidence="9">
    <location>
        <position position="949"/>
    </location>
</feature>
<keyword evidence="7" id="KW-0511">Multifunctional enzyme</keyword>
<dbReference type="FunFam" id="3.40.47.10:FF:000019">
    <property type="entry name" value="Polyketide synthase type I"/>
    <property type="match status" value="1"/>
</dbReference>
<dbReference type="InterPro" id="IPR016039">
    <property type="entry name" value="Thiolase-like"/>
</dbReference>
<dbReference type="InterPro" id="IPR049900">
    <property type="entry name" value="PKS_mFAS_DH"/>
</dbReference>
<dbReference type="InterPro" id="IPR013968">
    <property type="entry name" value="PKS_KR"/>
</dbReference>
<comment type="pathway">
    <text evidence="2">Antibiotic biosynthesis.</text>
</comment>
<keyword evidence="6" id="KW-0045">Antibiotic biosynthesis</keyword>
<dbReference type="Pfam" id="PF16197">
    <property type="entry name" value="KAsynt_C_assoc"/>
    <property type="match status" value="1"/>
</dbReference>
<dbReference type="PROSITE" id="PS52004">
    <property type="entry name" value="KS3_2"/>
    <property type="match status" value="1"/>
</dbReference>
<dbReference type="Pfam" id="PF14765">
    <property type="entry name" value="PS-DH"/>
    <property type="match status" value="1"/>
</dbReference>
<dbReference type="InterPro" id="IPR049551">
    <property type="entry name" value="PKS_DH_C"/>
</dbReference>
<dbReference type="InterPro" id="IPR020802">
    <property type="entry name" value="TesA-like"/>
</dbReference>
<dbReference type="Pfam" id="PF02801">
    <property type="entry name" value="Ketoacyl-synt_C"/>
    <property type="match status" value="1"/>
</dbReference>
<dbReference type="InterPro" id="IPR055123">
    <property type="entry name" value="SpnB-like_Rossmann"/>
</dbReference>
<dbReference type="SUPFAM" id="SSF55048">
    <property type="entry name" value="Probable ACP-binding domain of malonyl-CoA ACP transacylase"/>
    <property type="match status" value="1"/>
</dbReference>
<dbReference type="SMART" id="SM00826">
    <property type="entry name" value="PKS_DH"/>
    <property type="match status" value="1"/>
</dbReference>
<dbReference type="PROSITE" id="PS00606">
    <property type="entry name" value="KS3_1"/>
    <property type="match status" value="1"/>
</dbReference>
<sequence>MTDQKIVDALRATLKANERLRARNDELTEMAREPLAIIGIGCRFPGGADSPEQLWDLLAACADAMTGFPTDRGWDLDALYDPDPERGGTSYVRVGGFLHDATRFDGPFFGISPREAAAMDPQQRLTLEVAWEAFERACIDPASMRGSRTGVFIGASDQGYGMYVSPAPKELEGYLLTGGAASVISGRVAYTLGLEGPALTVDTACSSSLVALHLAVQALRRREITMALVGGVSVMTTPGTFTEFSRHRGLAADGRCKPFAEAADGTGWGEGAGVLLVERLSDAERNGHRVLAVIRGSAVNQDGASSGLTAPNGPAQRRVIEQALEDAGLTPSDVDAVEAHGTGTALGDPIEAQALLATYGQNREQPLWLGSVKSNIGHTQAVSGLAGVVKMVMALRNHTLPATLHADEPTKAVDWTRGSVSLLTEARPWPATDRPRRAAVSSFGVSGTNAHVIVEEASAVENPDVIRTSGALPWILTARDAGALQEQARRLRDHIDTQHEADVAFSLATTRSLFDHRALVVARDRDGLLAGVEALAEGREFPGLITGQARTGGRTAWLFSGQGSQRVGMGHGLYQAFPVFAEALDEVCAELDTHLDRALCDLLFAPETALLDQTAYTQPAMFAVEVALFALMTSWGLKPDYLLGHSVGEVAAAHVAGALSLADACTLVVTRGRLMQALPTGGAVVSVQATEPEVLALLAGSEHQAGVAAINGPQSTVVSGAEEVVLAVAERLASDGRKTKRLRVSHAFHSPLMEPMLAELRASVAGLAFTTPRIPIVSTVTGDLVDAAEFCTPEYWVRQVRQAVRFHDGIRALADRRVTRYVELGPGAVLTSMCQECLADSTALAVSALRAHQPEDQAVLTAVGRLAVDGVQLDWPAIVSGAPIDLPTYAFQRERFWAEADGHAVDIGAAGLTAPGHPLLGAMVEIAEEDSLVFTGRLSLRSHPWLAYHTIAGTTLFPGTGFLELALRAGDEFGCDRVEELLIEQPLVLAEGAEMRLQVVVGPLDANGARTIRFHSRTSDDGPWDRNASGVLTSAGTSVDFDFTVWPPEGCEEMSVDELYTRFVEHGHDYGETFRGLRSAWRDGEQIYAEAALPEDQRVLATRFGLHPALLDSALHAVGLGATEDSDQGPSVVFSWGGVRLHSTGAQALRVRLAPVSAGTVSLAVADDTGRPVATIEALVSRAARPDQPTTGRAALFGVDWVSAPTAARGTVPMKVETFTEDKKADAAARRALTLLQDWLAVDRGDQRLAFVTSGAMGPDADDPAHATVWGLVRSAQMEHPDRFLLVDTDDPTALDTALLSPNEPQVAIRDGATYVPRLVKTAAGGAIDFGTGTVVVTGATGALGRVLSRHLVTDHGVRRLLLISRRGPEADGGLSAELTALGAAVTVVACDAADRDALAAVLTEVDDVTAVVHLAGVLDDGVITALTPERLDTVLRPKAEAALNLHELTSDLSAFMLFSSAAGVFGTPGQGSYAAANVFLDALAEHRRSNGLPATSLAWGTWADADGMAGERVQAESSRAGMVPLSTEDGLRLFDAACASGHAVVVPAQLDFGTLRGAPVLPAPLRGLVRPAVHRDQATPDASSVRQRVLGLTGADRQAALREIVCAQAALALGYPSPIVADREFLELGFDSMTTVDLRNRLVTALGVHVSATAMFEHSTATALAAHLDGELTGVQPEPVRETMGTLSTLLETASEQGRFAEFLEFLMTASQFRPTSESGPAPAPLRLATGCEAPHIVCFPSMLASSGPHQYARFASALRGVTDLSVLPEPGFVAGESLPGSLDALLDMHTNSVRQIVGGKPCVLLGHSSGGLIAHAVASRLDHDASPPAAVVLVDAFTFDDEAISAIGSGLVDAMVQRQRAGAPLGDDRFTAMGGYFRLFQRWQPTAVTAPTLLVRATEPLPATEQGNGWQPSWRLPHDAVDAEGNHFTLMEDHAETTAKLIRDWIAATV</sequence>
<dbReference type="FunFam" id="3.40.366.10:FF:000002">
    <property type="entry name" value="Probable polyketide synthase 2"/>
    <property type="match status" value="1"/>
</dbReference>
<dbReference type="InterPro" id="IPR015083">
    <property type="entry name" value="NorB/c/GfsB-D-like_docking"/>
</dbReference>
<dbReference type="InterPro" id="IPR020807">
    <property type="entry name" value="PKS_DH"/>
</dbReference>
<dbReference type="InterPro" id="IPR014030">
    <property type="entry name" value="Ketoacyl_synth_N"/>
</dbReference>
<dbReference type="InterPro" id="IPR057326">
    <property type="entry name" value="KR_dom"/>
</dbReference>
<evidence type="ECO:0000313" key="13">
    <source>
        <dbReference type="EMBL" id="MBB5157308.1"/>
    </source>
</evidence>
<feature type="active site" description="Proton donor; for dehydratase activity" evidence="9">
    <location>
        <position position="1112"/>
    </location>
</feature>
<name>A0A840QF39_9PSEU</name>
<dbReference type="Pfam" id="PF08659">
    <property type="entry name" value="KR"/>
    <property type="match status" value="1"/>
</dbReference>
<dbReference type="Gene3D" id="3.10.129.110">
    <property type="entry name" value="Polyketide synthase dehydratase"/>
    <property type="match status" value="1"/>
</dbReference>
<keyword evidence="5 13" id="KW-0808">Transferase</keyword>
<dbReference type="Pfam" id="PF00550">
    <property type="entry name" value="PP-binding"/>
    <property type="match status" value="1"/>
</dbReference>
<evidence type="ECO:0000256" key="6">
    <source>
        <dbReference type="ARBA" id="ARBA00023194"/>
    </source>
</evidence>
<dbReference type="CDD" id="cd08956">
    <property type="entry name" value="KR_3_FAS_SDR_x"/>
    <property type="match status" value="1"/>
</dbReference>
<dbReference type="InterPro" id="IPR009081">
    <property type="entry name" value="PP-bd_ACP"/>
</dbReference>
<keyword evidence="4" id="KW-0597">Phosphoprotein</keyword>
<organism evidence="13 14">
    <name type="scientific">Saccharopolyspora phatthalungensis</name>
    <dbReference type="NCBI Taxonomy" id="664693"/>
    <lineage>
        <taxon>Bacteria</taxon>
        <taxon>Bacillati</taxon>
        <taxon>Actinomycetota</taxon>
        <taxon>Actinomycetes</taxon>
        <taxon>Pseudonocardiales</taxon>
        <taxon>Pseudonocardiaceae</taxon>
        <taxon>Saccharopolyspora</taxon>
    </lineage>
</organism>
<keyword evidence="3" id="KW-0596">Phosphopantetheine</keyword>
<evidence type="ECO:0000256" key="5">
    <source>
        <dbReference type="ARBA" id="ARBA00022679"/>
    </source>
</evidence>
<dbReference type="InterPro" id="IPR014031">
    <property type="entry name" value="Ketoacyl_synth_C"/>
</dbReference>
<accession>A0A840QF39</accession>
<evidence type="ECO:0000256" key="8">
    <source>
        <dbReference type="ARBA" id="ARBA00023315"/>
    </source>
</evidence>
<dbReference type="PROSITE" id="PS50075">
    <property type="entry name" value="CARRIER"/>
    <property type="match status" value="1"/>
</dbReference>
<dbReference type="GO" id="GO:0031177">
    <property type="term" value="F:phosphopantetheine binding"/>
    <property type="evidence" value="ECO:0007669"/>
    <property type="project" value="InterPro"/>
</dbReference>
<comment type="cofactor">
    <cofactor evidence="1">
        <name>pantetheine 4'-phosphate</name>
        <dbReference type="ChEBI" id="CHEBI:47942"/>
    </cofactor>
</comment>
<dbReference type="Pfam" id="PF22953">
    <property type="entry name" value="SpnB_Rossmann"/>
    <property type="match status" value="1"/>
</dbReference>
<evidence type="ECO:0000256" key="3">
    <source>
        <dbReference type="ARBA" id="ARBA00022450"/>
    </source>
</evidence>
<dbReference type="GO" id="GO:0033068">
    <property type="term" value="P:macrolide biosynthetic process"/>
    <property type="evidence" value="ECO:0007669"/>
    <property type="project" value="UniProtKB-ARBA"/>
</dbReference>
<dbReference type="InterPro" id="IPR006162">
    <property type="entry name" value="Ppantetheine_attach_site"/>
</dbReference>
<dbReference type="PROSITE" id="PS52019">
    <property type="entry name" value="PKS_MFAS_DH"/>
    <property type="match status" value="1"/>
</dbReference>
<dbReference type="SMART" id="SM00827">
    <property type="entry name" value="PKS_AT"/>
    <property type="match status" value="1"/>
</dbReference>
<dbReference type="PANTHER" id="PTHR43775:SF51">
    <property type="entry name" value="INACTIVE PHENOLPHTHIOCEROL SYNTHESIS POLYKETIDE SYNTHASE TYPE I PKS1-RELATED"/>
    <property type="match status" value="1"/>
</dbReference>
<keyword evidence="14" id="KW-1185">Reference proteome</keyword>
<dbReference type="SUPFAM" id="SSF53474">
    <property type="entry name" value="alpha/beta-Hydrolases"/>
    <property type="match status" value="1"/>
</dbReference>
<dbReference type="SUPFAM" id="SSF53901">
    <property type="entry name" value="Thiolase-like"/>
    <property type="match status" value="1"/>
</dbReference>
<feature type="region of interest" description="C-terminal hotdog fold" evidence="9">
    <location>
        <begin position="1051"/>
        <end position="1190"/>
    </location>
</feature>
<evidence type="ECO:0000313" key="14">
    <source>
        <dbReference type="Proteomes" id="UP000584374"/>
    </source>
</evidence>
<dbReference type="InterPro" id="IPR001031">
    <property type="entry name" value="Thioesterase"/>
</dbReference>
<dbReference type="Gene3D" id="3.40.47.10">
    <property type="match status" value="1"/>
</dbReference>
<dbReference type="InterPro" id="IPR018201">
    <property type="entry name" value="Ketoacyl_synth_AS"/>
</dbReference>
<evidence type="ECO:0000259" key="11">
    <source>
        <dbReference type="PROSITE" id="PS52004"/>
    </source>
</evidence>
<feature type="domain" description="PKS/mFAS DH" evidence="12">
    <location>
        <begin position="917"/>
        <end position="1190"/>
    </location>
</feature>
<dbReference type="Gene3D" id="3.40.366.10">
    <property type="entry name" value="Malonyl-Coenzyme A Acyl Carrier Protein, domain 2"/>
    <property type="match status" value="1"/>
</dbReference>
<dbReference type="CDD" id="cd00833">
    <property type="entry name" value="PKS"/>
    <property type="match status" value="1"/>
</dbReference>
<dbReference type="InterPro" id="IPR016035">
    <property type="entry name" value="Acyl_Trfase/lysoPLipase"/>
</dbReference>
<dbReference type="PANTHER" id="PTHR43775">
    <property type="entry name" value="FATTY ACID SYNTHASE"/>
    <property type="match status" value="1"/>
</dbReference>
<feature type="region of interest" description="N-terminal hotdog fold" evidence="9">
    <location>
        <begin position="917"/>
        <end position="1039"/>
    </location>
</feature>
<dbReference type="InterPro" id="IPR020841">
    <property type="entry name" value="PKS_Beta-ketoAc_synthase_dom"/>
</dbReference>
<dbReference type="GO" id="GO:0006633">
    <property type="term" value="P:fatty acid biosynthetic process"/>
    <property type="evidence" value="ECO:0007669"/>
    <property type="project" value="InterPro"/>
</dbReference>
<dbReference type="SMART" id="SM00825">
    <property type="entry name" value="PKS_KS"/>
    <property type="match status" value="1"/>
</dbReference>
<dbReference type="InterPro" id="IPR016036">
    <property type="entry name" value="Malonyl_transacylase_ACP-bd"/>
</dbReference>
<feature type="domain" description="Ketosynthase family 3 (KS3)" evidence="11">
    <location>
        <begin position="32"/>
        <end position="456"/>
    </location>
</feature>
<dbReference type="InterPro" id="IPR036291">
    <property type="entry name" value="NAD(P)-bd_dom_sf"/>
</dbReference>
<dbReference type="SUPFAM" id="SSF51735">
    <property type="entry name" value="NAD(P)-binding Rossmann-fold domains"/>
    <property type="match status" value="2"/>
</dbReference>
<evidence type="ECO:0000259" key="10">
    <source>
        <dbReference type="PROSITE" id="PS50075"/>
    </source>
</evidence>
<dbReference type="GO" id="GO:0004312">
    <property type="term" value="F:fatty acid synthase activity"/>
    <property type="evidence" value="ECO:0007669"/>
    <property type="project" value="TreeGrafter"/>
</dbReference>
<dbReference type="SMART" id="SM01294">
    <property type="entry name" value="PKS_PP_betabranch"/>
    <property type="match status" value="1"/>
</dbReference>
<dbReference type="InterPro" id="IPR050091">
    <property type="entry name" value="PKS_NRPS_Biosynth_Enz"/>
</dbReference>
<dbReference type="InterPro" id="IPR042104">
    <property type="entry name" value="PKS_dehydratase_sf"/>
</dbReference>
<reference evidence="13 14" key="1">
    <citation type="submission" date="2020-08" db="EMBL/GenBank/DDBJ databases">
        <title>Sequencing the genomes of 1000 actinobacteria strains.</title>
        <authorList>
            <person name="Klenk H.-P."/>
        </authorList>
    </citation>
    <scope>NUCLEOTIDE SEQUENCE [LARGE SCALE GENOMIC DNA]</scope>
    <source>
        <strain evidence="13 14">DSM 45584</strain>
    </source>
</reference>
<evidence type="ECO:0000256" key="1">
    <source>
        <dbReference type="ARBA" id="ARBA00001957"/>
    </source>
</evidence>
<evidence type="ECO:0000256" key="4">
    <source>
        <dbReference type="ARBA" id="ARBA00022553"/>
    </source>
</evidence>
<dbReference type="GO" id="GO:0004315">
    <property type="term" value="F:3-oxoacyl-[acyl-carrier-protein] synthase activity"/>
    <property type="evidence" value="ECO:0007669"/>
    <property type="project" value="InterPro"/>
</dbReference>
<dbReference type="Gene3D" id="1.10.1200.10">
    <property type="entry name" value="ACP-like"/>
    <property type="match status" value="1"/>
</dbReference>
<dbReference type="SMART" id="SM00823">
    <property type="entry name" value="PKS_PP"/>
    <property type="match status" value="1"/>
</dbReference>
<protein>
    <submittedName>
        <fullName evidence="13">Acyl transferase domain-containing protein/thioesterase domain-containing protein/short-subunit dehydrogenase</fullName>
    </submittedName>
</protein>
<dbReference type="Pfam" id="PF00698">
    <property type="entry name" value="Acyl_transf_1"/>
    <property type="match status" value="1"/>
</dbReference>
<dbReference type="Gene3D" id="3.40.50.1820">
    <property type="entry name" value="alpha/beta hydrolase"/>
    <property type="match status" value="1"/>
</dbReference>
<dbReference type="InterPro" id="IPR020806">
    <property type="entry name" value="PKS_PP-bd"/>
</dbReference>
<dbReference type="PROSITE" id="PS00012">
    <property type="entry name" value="PHOSPHOPANTETHEINE"/>
    <property type="match status" value="1"/>
</dbReference>
<comment type="caution">
    <text evidence="13">The sequence shown here is derived from an EMBL/GenBank/DDBJ whole genome shotgun (WGS) entry which is preliminary data.</text>
</comment>
<dbReference type="SUPFAM" id="SSF52151">
    <property type="entry name" value="FabD/lysophospholipase-like"/>
    <property type="match status" value="1"/>
</dbReference>
<dbReference type="Pfam" id="PF21089">
    <property type="entry name" value="PKS_DH_N"/>
    <property type="match status" value="1"/>
</dbReference>
<dbReference type="Gene3D" id="3.40.50.720">
    <property type="entry name" value="NAD(P)-binding Rossmann-like Domain"/>
    <property type="match status" value="1"/>
</dbReference>
<evidence type="ECO:0000256" key="7">
    <source>
        <dbReference type="ARBA" id="ARBA00023268"/>
    </source>
</evidence>
<dbReference type="Pfam" id="PF08990">
    <property type="entry name" value="Docking"/>
    <property type="match status" value="1"/>
</dbReference>
<feature type="domain" description="Carrier" evidence="10">
    <location>
        <begin position="1596"/>
        <end position="1673"/>
    </location>
</feature>
<dbReference type="InterPro" id="IPR032821">
    <property type="entry name" value="PKS_assoc"/>
</dbReference>
<dbReference type="EMBL" id="JACHIW010000001">
    <property type="protein sequence ID" value="MBB5157308.1"/>
    <property type="molecule type" value="Genomic_DNA"/>
</dbReference>
<dbReference type="Pfam" id="PF00109">
    <property type="entry name" value="ketoacyl-synt"/>
    <property type="match status" value="1"/>
</dbReference>
<evidence type="ECO:0000259" key="12">
    <source>
        <dbReference type="PROSITE" id="PS52019"/>
    </source>
</evidence>
<dbReference type="InterPro" id="IPR049552">
    <property type="entry name" value="PKS_DH_N"/>
</dbReference>
<dbReference type="SMART" id="SM00822">
    <property type="entry name" value="PKS_KR"/>
    <property type="match status" value="1"/>
</dbReference>
<gene>
    <name evidence="13" type="ORF">BJ970_004842</name>
</gene>
<evidence type="ECO:0000256" key="9">
    <source>
        <dbReference type="PROSITE-ProRule" id="PRU01363"/>
    </source>
</evidence>
<dbReference type="Proteomes" id="UP000584374">
    <property type="component" value="Unassembled WGS sequence"/>
</dbReference>
<dbReference type="InterPro" id="IPR014043">
    <property type="entry name" value="Acyl_transferase_dom"/>
</dbReference>
<proteinExistence type="predicted"/>
<keyword evidence="8" id="KW-0012">Acyltransferase</keyword>
<evidence type="ECO:0000256" key="2">
    <source>
        <dbReference type="ARBA" id="ARBA00004792"/>
    </source>
</evidence>
<dbReference type="InterPro" id="IPR001227">
    <property type="entry name" value="Ac_transferase_dom_sf"/>
</dbReference>